<dbReference type="AlphaFoldDB" id="A0AAD9IN46"/>
<reference evidence="1" key="1">
    <citation type="journal article" date="2023" name="Mol. Biol. Evol.">
        <title>Third-Generation Sequencing Reveals the Adaptive Role of the Epigenome in Three Deep-Sea Polychaetes.</title>
        <authorList>
            <person name="Perez M."/>
            <person name="Aroh O."/>
            <person name="Sun Y."/>
            <person name="Lan Y."/>
            <person name="Juniper S.K."/>
            <person name="Young C.R."/>
            <person name="Angers B."/>
            <person name="Qian P.Y."/>
        </authorList>
    </citation>
    <scope>NUCLEOTIDE SEQUENCE</scope>
    <source>
        <strain evidence="1">P08H-3</strain>
    </source>
</reference>
<evidence type="ECO:0000313" key="2">
    <source>
        <dbReference type="Proteomes" id="UP001208570"/>
    </source>
</evidence>
<gene>
    <name evidence="1" type="ORF">LSH36_3461g00000</name>
</gene>
<evidence type="ECO:0000313" key="1">
    <source>
        <dbReference type="EMBL" id="KAK2138256.1"/>
    </source>
</evidence>
<dbReference type="EMBL" id="JAODUP010003452">
    <property type="protein sequence ID" value="KAK2138256.1"/>
    <property type="molecule type" value="Genomic_DNA"/>
</dbReference>
<dbReference type="Proteomes" id="UP001208570">
    <property type="component" value="Unassembled WGS sequence"/>
</dbReference>
<comment type="caution">
    <text evidence="1">The sequence shown here is derived from an EMBL/GenBank/DDBJ whole genome shotgun (WGS) entry which is preliminary data.</text>
</comment>
<sequence length="62" mass="7263">MQLITSENMQLEFAMLIQTTSSMFMSCINSDHDNCLYVTEFMDFFQNYISMKRRSVLIGGLH</sequence>
<organism evidence="1 2">
    <name type="scientific">Paralvinella palmiformis</name>
    <dbReference type="NCBI Taxonomy" id="53620"/>
    <lineage>
        <taxon>Eukaryota</taxon>
        <taxon>Metazoa</taxon>
        <taxon>Spiralia</taxon>
        <taxon>Lophotrochozoa</taxon>
        <taxon>Annelida</taxon>
        <taxon>Polychaeta</taxon>
        <taxon>Sedentaria</taxon>
        <taxon>Canalipalpata</taxon>
        <taxon>Terebellida</taxon>
        <taxon>Terebelliformia</taxon>
        <taxon>Alvinellidae</taxon>
        <taxon>Paralvinella</taxon>
    </lineage>
</organism>
<name>A0AAD9IN46_9ANNE</name>
<accession>A0AAD9IN46</accession>
<proteinExistence type="predicted"/>
<keyword evidence="2" id="KW-1185">Reference proteome</keyword>
<protein>
    <submittedName>
        <fullName evidence="1">Uncharacterized protein</fullName>
    </submittedName>
</protein>